<comment type="caution">
    <text evidence="2">The sequence shown here is derived from an EMBL/GenBank/DDBJ whole genome shotgun (WGS) entry which is preliminary data.</text>
</comment>
<dbReference type="Proteomes" id="UP000430079">
    <property type="component" value="Unassembled WGS sequence"/>
</dbReference>
<reference evidence="2 3" key="1">
    <citation type="submission" date="2019-12" db="EMBL/GenBank/DDBJ databases">
        <title>Whole genome shotgun sequence of Streptomyces hygroscopicus subsp. glebosus NBRC 13786.</title>
        <authorList>
            <person name="Ichikawa N."/>
            <person name="Kimura A."/>
            <person name="Kitahashi Y."/>
            <person name="Komaki H."/>
            <person name="Tamura T."/>
        </authorList>
    </citation>
    <scope>NUCLEOTIDE SEQUENCE [LARGE SCALE GENOMIC DNA]</scope>
    <source>
        <strain evidence="2 3">NBRC 13786</strain>
    </source>
</reference>
<accession>A0A640SVN4</accession>
<evidence type="ECO:0000256" key="1">
    <source>
        <dbReference type="SAM" id="MobiDB-lite"/>
    </source>
</evidence>
<dbReference type="AlphaFoldDB" id="A0A640SVN4"/>
<evidence type="ECO:0000313" key="3">
    <source>
        <dbReference type="Proteomes" id="UP000430079"/>
    </source>
</evidence>
<protein>
    <submittedName>
        <fullName evidence="2">Uncharacterized protein</fullName>
    </submittedName>
</protein>
<name>A0A640SVN4_9ACTN</name>
<feature type="region of interest" description="Disordered" evidence="1">
    <location>
        <begin position="12"/>
        <end position="67"/>
    </location>
</feature>
<organism evidence="2 3">
    <name type="scientific">Streptomyces glebosus</name>
    <dbReference type="NCBI Taxonomy" id="249580"/>
    <lineage>
        <taxon>Bacteria</taxon>
        <taxon>Bacillati</taxon>
        <taxon>Actinomycetota</taxon>
        <taxon>Actinomycetes</taxon>
        <taxon>Kitasatosporales</taxon>
        <taxon>Streptomycetaceae</taxon>
        <taxon>Streptomyces</taxon>
    </lineage>
</organism>
<keyword evidence="3" id="KW-1185">Reference proteome</keyword>
<evidence type="ECO:0000313" key="2">
    <source>
        <dbReference type="EMBL" id="GFE15070.1"/>
    </source>
</evidence>
<feature type="compositionally biased region" description="Basic and acidic residues" evidence="1">
    <location>
        <begin position="44"/>
        <end position="57"/>
    </location>
</feature>
<sequence>MNLGIELILQIADDTPSSMLHPSARDASTGGEGGARVPAGGAGDKARTRPRNADKPPADAGIRRPGA</sequence>
<dbReference type="EMBL" id="BLIO01000001">
    <property type="protein sequence ID" value="GFE15070.1"/>
    <property type="molecule type" value="Genomic_DNA"/>
</dbReference>
<proteinExistence type="predicted"/>
<gene>
    <name evidence="2" type="ORF">Sgleb_31170</name>
</gene>